<dbReference type="GO" id="GO:0008028">
    <property type="term" value="F:monocarboxylic acid transmembrane transporter activity"/>
    <property type="evidence" value="ECO:0007669"/>
    <property type="project" value="TreeGrafter"/>
</dbReference>
<dbReference type="Proteomes" id="UP001187531">
    <property type="component" value="Unassembled WGS sequence"/>
</dbReference>
<dbReference type="PANTHER" id="PTHR11360">
    <property type="entry name" value="MONOCARBOXYLATE TRANSPORTER"/>
    <property type="match status" value="1"/>
</dbReference>
<feature type="transmembrane region" description="Helical" evidence="2">
    <location>
        <begin position="344"/>
        <end position="364"/>
    </location>
</feature>
<feature type="transmembrane region" description="Helical" evidence="2">
    <location>
        <begin position="313"/>
        <end position="332"/>
    </location>
</feature>
<dbReference type="Gene3D" id="1.20.1250.20">
    <property type="entry name" value="MFS general substrate transporter like domains"/>
    <property type="match status" value="1"/>
</dbReference>
<proteinExistence type="predicted"/>
<dbReference type="InterPro" id="IPR036259">
    <property type="entry name" value="MFS_trans_sf"/>
</dbReference>
<dbReference type="InterPro" id="IPR011701">
    <property type="entry name" value="MFS"/>
</dbReference>
<keyword evidence="2" id="KW-1133">Transmembrane helix</keyword>
<accession>A0AA88L575</accession>
<feature type="transmembrane region" description="Helical" evidence="2">
    <location>
        <begin position="165"/>
        <end position="190"/>
    </location>
</feature>
<dbReference type="EMBL" id="JAVRJZ010000008">
    <property type="protein sequence ID" value="KAK2719084.1"/>
    <property type="molecule type" value="Genomic_DNA"/>
</dbReference>
<dbReference type="InterPro" id="IPR050327">
    <property type="entry name" value="Proton-linked_MCT"/>
</dbReference>
<dbReference type="InterPro" id="IPR020846">
    <property type="entry name" value="MFS_dom"/>
</dbReference>
<comment type="caution">
    <text evidence="4">The sequence shown here is derived from an EMBL/GenBank/DDBJ whole genome shotgun (WGS) entry which is preliminary data.</text>
</comment>
<feature type="transmembrane region" description="Helical" evidence="2">
    <location>
        <begin position="281"/>
        <end position="301"/>
    </location>
</feature>
<dbReference type="PANTHER" id="PTHR11360:SF310">
    <property type="entry name" value="MONOCARBOXYLATE TRANSPORTER 9-LIKE"/>
    <property type="match status" value="1"/>
</dbReference>
<feature type="transmembrane region" description="Helical" evidence="2">
    <location>
        <begin position="370"/>
        <end position="391"/>
    </location>
</feature>
<dbReference type="EMBL" id="JAVRJZ010000008">
    <property type="protein sequence ID" value="KAK2719085.1"/>
    <property type="molecule type" value="Genomic_DNA"/>
</dbReference>
<keyword evidence="5" id="KW-1185">Reference proteome</keyword>
<keyword evidence="2" id="KW-0472">Membrane</keyword>
<feature type="transmembrane region" description="Helical" evidence="2">
    <location>
        <begin position="196"/>
        <end position="216"/>
    </location>
</feature>
<feature type="transmembrane region" description="Helical" evidence="2">
    <location>
        <begin position="38"/>
        <end position="60"/>
    </location>
</feature>
<gene>
    <name evidence="4" type="ORF">QYM36_004795</name>
</gene>
<keyword evidence="2" id="KW-0812">Transmembrane</keyword>
<evidence type="ECO:0000259" key="3">
    <source>
        <dbReference type="PROSITE" id="PS50850"/>
    </source>
</evidence>
<dbReference type="EMBL" id="JAVRJZ010000008">
    <property type="protein sequence ID" value="KAK2719083.1"/>
    <property type="molecule type" value="Genomic_DNA"/>
</dbReference>
<comment type="subcellular location">
    <subcellularLocation>
        <location evidence="1">Membrane</location>
        <topology evidence="1">Multi-pass membrane protein</topology>
    </subcellularLocation>
</comment>
<dbReference type="GO" id="GO:0016020">
    <property type="term" value="C:membrane"/>
    <property type="evidence" value="ECO:0007669"/>
    <property type="project" value="UniProtKB-SubCell"/>
</dbReference>
<organism evidence="4 5">
    <name type="scientific">Artemia franciscana</name>
    <name type="common">Brine shrimp</name>
    <name type="synonym">Artemia sanfranciscana</name>
    <dbReference type="NCBI Taxonomy" id="6661"/>
    <lineage>
        <taxon>Eukaryota</taxon>
        <taxon>Metazoa</taxon>
        <taxon>Ecdysozoa</taxon>
        <taxon>Arthropoda</taxon>
        <taxon>Crustacea</taxon>
        <taxon>Branchiopoda</taxon>
        <taxon>Anostraca</taxon>
        <taxon>Artemiidae</taxon>
        <taxon>Artemia</taxon>
    </lineage>
</organism>
<protein>
    <recommendedName>
        <fullName evidence="3">Major facilitator superfamily (MFS) profile domain-containing protein</fullName>
    </recommendedName>
</protein>
<feature type="transmembrane region" description="Helical" evidence="2">
    <location>
        <begin position="80"/>
        <end position="100"/>
    </location>
</feature>
<feature type="transmembrane region" description="Helical" evidence="2">
    <location>
        <begin position="132"/>
        <end position="153"/>
    </location>
</feature>
<dbReference type="Pfam" id="PF07690">
    <property type="entry name" value="MFS_1"/>
    <property type="match status" value="1"/>
</dbReference>
<feature type="transmembrane region" description="Helical" evidence="2">
    <location>
        <begin position="107"/>
        <end position="126"/>
    </location>
</feature>
<dbReference type="SUPFAM" id="SSF103473">
    <property type="entry name" value="MFS general substrate transporter"/>
    <property type="match status" value="1"/>
</dbReference>
<feature type="domain" description="Major facilitator superfamily (MFS) profile" evidence="3">
    <location>
        <begin position="41"/>
        <end position="459"/>
    </location>
</feature>
<dbReference type="AlphaFoldDB" id="A0AA88L575"/>
<reference evidence="4" key="1">
    <citation type="submission" date="2023-07" db="EMBL/GenBank/DDBJ databases">
        <title>Chromosome-level genome assembly of Artemia franciscana.</title>
        <authorList>
            <person name="Jo E."/>
        </authorList>
    </citation>
    <scope>NUCLEOTIDE SEQUENCE</scope>
    <source>
        <tissue evidence="4">Whole body</tissue>
    </source>
</reference>
<evidence type="ECO:0000313" key="5">
    <source>
        <dbReference type="Proteomes" id="UP001187531"/>
    </source>
</evidence>
<sequence length="474" mass="52367">MKNNMHEVSVMLDMEQFKRPSKITPLIKNDCKDVDGGWAWIILFAFTASNIVAAGLFYSFSIYYPVIISYYDASRSATSWVGSLFSGVFMMAGPLATIWIRKFGLRSTIMFGGLFACFGYVGSALAENVETLLFTYGIVAGFGCCLNYTAWFIAISRSFVRYKSLALSLSSVGVGIGVFALGPFFNVIIFEYGLSSSFLISAGMALQLCVFGSLVFPVREISSKKVNNLEEEHIVKLLPVKPNEEIKMDACEMCSLTSYHEHEIINIKMTTREAILNPSGLCLHVANFLWMGSTLIIYVMMRDYVNFVQLDEYFLLSFTVIGAGDLIGRLSTGFVIKITGVSSPVLMVIASSLCFVSIISFSTVENGVQLLVQVALFGITYGFQNILVVLVPATIFGEENLDLVLGYTFFFSGLGLLMLTPIAGVIMDYFGTYMAVLIFSSLLQLLSSLFSFGSYFFYNSKKNAFVKTVEGDLF</sequence>
<feature type="transmembrane region" description="Helical" evidence="2">
    <location>
        <begin position="403"/>
        <end position="427"/>
    </location>
</feature>
<dbReference type="PROSITE" id="PS50850">
    <property type="entry name" value="MFS"/>
    <property type="match status" value="1"/>
</dbReference>
<name>A0AA88L575_ARTSF</name>
<evidence type="ECO:0000256" key="1">
    <source>
        <dbReference type="ARBA" id="ARBA00004141"/>
    </source>
</evidence>
<evidence type="ECO:0000256" key="2">
    <source>
        <dbReference type="SAM" id="Phobius"/>
    </source>
</evidence>
<evidence type="ECO:0000313" key="4">
    <source>
        <dbReference type="EMBL" id="KAK2719083.1"/>
    </source>
</evidence>
<feature type="transmembrane region" description="Helical" evidence="2">
    <location>
        <begin position="433"/>
        <end position="458"/>
    </location>
</feature>